<protein>
    <submittedName>
        <fullName evidence="1">Uncharacterized protein</fullName>
    </submittedName>
</protein>
<evidence type="ECO:0000313" key="2">
    <source>
        <dbReference type="Proteomes" id="UP000287394"/>
    </source>
</evidence>
<evidence type="ECO:0000313" key="1">
    <source>
        <dbReference type="EMBL" id="BDI29991.1"/>
    </source>
</evidence>
<dbReference type="SUPFAM" id="SSF56935">
    <property type="entry name" value="Porins"/>
    <property type="match status" value="1"/>
</dbReference>
<accession>A0A402D2D7</accession>
<dbReference type="EMBL" id="AP025739">
    <property type="protein sequence ID" value="BDI29991.1"/>
    <property type="molecule type" value="Genomic_DNA"/>
</dbReference>
<name>A0A402D2D7_9BACT</name>
<reference evidence="1 2" key="1">
    <citation type="journal article" date="2019" name="Int. J. Syst. Evol. Microbiol.">
        <title>Capsulimonas corticalis gen. nov., sp. nov., an aerobic capsulated bacterium, of a novel bacterial order, Capsulimonadales ord. nov., of the class Armatimonadia of the phylum Armatimonadetes.</title>
        <authorList>
            <person name="Li J."/>
            <person name="Kudo C."/>
            <person name="Tonouchi A."/>
        </authorList>
    </citation>
    <scope>NUCLEOTIDE SEQUENCE [LARGE SCALE GENOMIC DNA]</scope>
    <source>
        <strain evidence="1 2">AX-7</strain>
    </source>
</reference>
<proteinExistence type="predicted"/>
<dbReference type="Proteomes" id="UP000287394">
    <property type="component" value="Chromosome"/>
</dbReference>
<dbReference type="Gene3D" id="2.40.160.10">
    <property type="entry name" value="Porin"/>
    <property type="match status" value="1"/>
</dbReference>
<sequence length="570" mass="59119">MRSFYFRATVFAGAAAIFGSAGSVQAATRIQKEVLIGNGTAGPYALSWKNIVRTGEAVTVNTLPQLRGLDYTFDPDAGTVTFVNPLSTHSTATVEYIYDSETAHAVSNSLIMPLQLNLAQSETSNLFVSALYRKNTTDSTVGSGQDALTLGVGTGWQGGHNTQLTTRFFFAPSVGDGTPTDKDRMGWSLAGGTNASRTTRLSFNLSRDSSSLTNLPTDAGLQVGNQHLGLGLQMAPSRTMTTSLTYSQDATAANPAAATSQIAAAMTLTPNQKLKIQTNLQENATHGAAVSHTASVAVDAKPAGNTQVTANYATTDTAGTASDTQTMNLGAAVGVSKTVAVTTNAAQSRTGSSVTSQQGAGLRFAPNSKVTLNTSVNTQQDSTGNALITSVDGTVLPARDLSVSAAYKSRDMMQGAQTPQNSLDTTSAKVALGPSRLRVTGSYVRNADDGGTPQQIEQRGFGLETNVGALSLSGGYDWRQCYAAQTLGAGVHLALGLRLSSTTQLTGGFQQSLDDVTTAPHGASTYSVGFKHNVGDRFQLAVDGTVQQSVGTAVNNANAYTANASLGMKF</sequence>
<dbReference type="KEGG" id="ccot:CCAX7_20420"/>
<dbReference type="InterPro" id="IPR023614">
    <property type="entry name" value="Porin_dom_sf"/>
</dbReference>
<gene>
    <name evidence="1" type="ORF">CCAX7_20420</name>
</gene>
<organism evidence="1 2">
    <name type="scientific">Capsulimonas corticalis</name>
    <dbReference type="NCBI Taxonomy" id="2219043"/>
    <lineage>
        <taxon>Bacteria</taxon>
        <taxon>Bacillati</taxon>
        <taxon>Armatimonadota</taxon>
        <taxon>Armatimonadia</taxon>
        <taxon>Capsulimonadales</taxon>
        <taxon>Capsulimonadaceae</taxon>
        <taxon>Capsulimonas</taxon>
    </lineage>
</organism>
<keyword evidence="2" id="KW-1185">Reference proteome</keyword>
<dbReference type="AlphaFoldDB" id="A0A402D2D7"/>
<dbReference type="RefSeq" id="WP_119323703.1">
    <property type="nucleotide sequence ID" value="NZ_AP025739.1"/>
</dbReference>